<gene>
    <name evidence="4" type="ORF">SAMN05421877_11939</name>
</gene>
<dbReference type="AlphaFoldDB" id="A0A1H6CRU7"/>
<feature type="compositionally biased region" description="Basic and acidic residues" evidence="1">
    <location>
        <begin position="137"/>
        <end position="153"/>
    </location>
</feature>
<feature type="signal peptide" evidence="3">
    <location>
        <begin position="1"/>
        <end position="17"/>
    </location>
</feature>
<keyword evidence="2" id="KW-0812">Transmembrane</keyword>
<evidence type="ECO:0000313" key="5">
    <source>
        <dbReference type="Proteomes" id="UP000236731"/>
    </source>
</evidence>
<dbReference type="RefSeq" id="WP_146060689.1">
    <property type="nucleotide sequence ID" value="NZ_CP049246.1"/>
</dbReference>
<dbReference type="OrthoDB" id="710332at2"/>
<keyword evidence="5" id="KW-1185">Reference proteome</keyword>
<accession>A0A1H6CRU7</accession>
<keyword evidence="2" id="KW-0472">Membrane</keyword>
<evidence type="ECO:0000256" key="3">
    <source>
        <dbReference type="SAM" id="SignalP"/>
    </source>
</evidence>
<name>A0A1H6CRU7_9SPHI</name>
<feature type="chain" id="PRO_5009295134" evidence="3">
    <location>
        <begin position="18"/>
        <end position="210"/>
    </location>
</feature>
<reference evidence="5" key="1">
    <citation type="submission" date="2016-10" db="EMBL/GenBank/DDBJ databases">
        <authorList>
            <person name="Varghese N."/>
            <person name="Submissions S."/>
        </authorList>
    </citation>
    <scope>NUCLEOTIDE SEQUENCE [LARGE SCALE GENOMIC DNA]</scope>
    <source>
        <strain evidence="5">DSM 22361</strain>
    </source>
</reference>
<evidence type="ECO:0000256" key="1">
    <source>
        <dbReference type="SAM" id="MobiDB-lite"/>
    </source>
</evidence>
<dbReference type="PROSITE" id="PS51257">
    <property type="entry name" value="PROKAR_LIPOPROTEIN"/>
    <property type="match status" value="1"/>
</dbReference>
<proteinExistence type="predicted"/>
<feature type="transmembrane region" description="Helical" evidence="2">
    <location>
        <begin position="181"/>
        <end position="207"/>
    </location>
</feature>
<protein>
    <submittedName>
        <fullName evidence="4">Uncharacterized protein</fullName>
    </submittedName>
</protein>
<dbReference type="Proteomes" id="UP000236731">
    <property type="component" value="Unassembled WGS sequence"/>
</dbReference>
<feature type="compositionally biased region" description="Polar residues" evidence="1">
    <location>
        <begin position="154"/>
        <end position="163"/>
    </location>
</feature>
<dbReference type="EMBL" id="FNUT01000019">
    <property type="protein sequence ID" value="SEG75704.1"/>
    <property type="molecule type" value="Genomic_DNA"/>
</dbReference>
<evidence type="ECO:0000313" key="4">
    <source>
        <dbReference type="EMBL" id="SEG75704.1"/>
    </source>
</evidence>
<keyword evidence="3" id="KW-0732">Signal</keyword>
<evidence type="ECO:0000256" key="2">
    <source>
        <dbReference type="SAM" id="Phobius"/>
    </source>
</evidence>
<organism evidence="4 5">
    <name type="scientific">Sphingobacterium lactis</name>
    <dbReference type="NCBI Taxonomy" id="797291"/>
    <lineage>
        <taxon>Bacteria</taxon>
        <taxon>Pseudomonadati</taxon>
        <taxon>Bacteroidota</taxon>
        <taxon>Sphingobacteriia</taxon>
        <taxon>Sphingobacteriales</taxon>
        <taxon>Sphingobacteriaceae</taxon>
        <taxon>Sphingobacterium</taxon>
    </lineage>
</organism>
<keyword evidence="2" id="KW-1133">Transmembrane helix</keyword>
<feature type="region of interest" description="Disordered" evidence="1">
    <location>
        <begin position="137"/>
        <end position="174"/>
    </location>
</feature>
<sequence length="210" mass="22992">MRGIKILAMACLVCVLASCGSLRNKSKSSEKLEIIEGAKLQQTATEQSGSKVAITEREVDKGTVVTERTTTTTTNRDGAKGTAVIRKGDLKPGENTIPMDSALGLIKAVLDTLNQTLTIEVTTPAAKSETVITERITERKDVDRERKEERQDTSSKQVATQVQSDRRESASGEENESKPNIWAVLVSKIGWGIAGVILIGFVLWYLFRRK</sequence>